<reference evidence="3" key="1">
    <citation type="submission" date="2022-01" db="EMBL/GenBank/DDBJ databases">
        <title>Collection of gut derived symbiotic bacterial strains cultured from healthy donors.</title>
        <authorList>
            <person name="Lin H."/>
            <person name="Kohout C."/>
            <person name="Waligurski E."/>
            <person name="Pamer E.G."/>
        </authorList>
    </citation>
    <scope>NUCLEOTIDE SEQUENCE</scope>
    <source>
        <strain evidence="3">DFI.1.149</strain>
    </source>
</reference>
<comment type="subcellular location">
    <subcellularLocation>
        <location evidence="1">Cell outer membrane</location>
        <topology evidence="1">Multi-pass membrane protein</topology>
    </subcellularLocation>
</comment>
<gene>
    <name evidence="3" type="ORF">L0P03_16660</name>
</gene>
<comment type="similarity">
    <text evidence="1">Belongs to the TonB-dependent receptor family.</text>
</comment>
<evidence type="ECO:0000259" key="2">
    <source>
        <dbReference type="Pfam" id="PF07715"/>
    </source>
</evidence>
<dbReference type="NCBIfam" id="TIGR04056">
    <property type="entry name" value="OMP_RagA_SusC"/>
    <property type="match status" value="1"/>
</dbReference>
<dbReference type="AlphaFoldDB" id="A0AAW5CI73"/>
<dbReference type="Proteomes" id="UP001199750">
    <property type="component" value="Unassembled WGS sequence"/>
</dbReference>
<accession>A0AAW5CI73</accession>
<dbReference type="InterPro" id="IPR023997">
    <property type="entry name" value="TonB-dep_OMP_SusC/RagA_CS"/>
</dbReference>
<dbReference type="PROSITE" id="PS52016">
    <property type="entry name" value="TONB_DEPENDENT_REC_3"/>
    <property type="match status" value="1"/>
</dbReference>
<keyword evidence="1" id="KW-0472">Membrane</keyword>
<comment type="caution">
    <text evidence="3">The sequence shown here is derived from an EMBL/GenBank/DDBJ whole genome shotgun (WGS) entry which is preliminary data.</text>
</comment>
<feature type="domain" description="TonB-dependent receptor plug" evidence="2">
    <location>
        <begin position="219"/>
        <end position="335"/>
    </location>
</feature>
<dbReference type="InterPro" id="IPR012910">
    <property type="entry name" value="Plug_dom"/>
</dbReference>
<keyword evidence="1" id="KW-0998">Cell outer membrane</keyword>
<name>A0AAW5CI73_9BACT</name>
<organism evidence="3 4">
    <name type="scientific">Odoribacter splanchnicus</name>
    <dbReference type="NCBI Taxonomy" id="28118"/>
    <lineage>
        <taxon>Bacteria</taxon>
        <taxon>Pseudomonadati</taxon>
        <taxon>Bacteroidota</taxon>
        <taxon>Bacteroidia</taxon>
        <taxon>Bacteroidales</taxon>
        <taxon>Odoribacteraceae</taxon>
        <taxon>Odoribacter</taxon>
    </lineage>
</organism>
<dbReference type="GO" id="GO:0009279">
    <property type="term" value="C:cell outer membrane"/>
    <property type="evidence" value="ECO:0007669"/>
    <property type="project" value="UniProtKB-SubCell"/>
</dbReference>
<evidence type="ECO:0000313" key="3">
    <source>
        <dbReference type="EMBL" id="MCG4961465.1"/>
    </source>
</evidence>
<dbReference type="InterPro" id="IPR039426">
    <property type="entry name" value="TonB-dep_rcpt-like"/>
</dbReference>
<dbReference type="InterPro" id="IPR023996">
    <property type="entry name" value="TonB-dep_OMP_SusC/RagA"/>
</dbReference>
<evidence type="ECO:0000256" key="1">
    <source>
        <dbReference type="PROSITE-ProRule" id="PRU01360"/>
    </source>
</evidence>
<keyword evidence="1" id="KW-0812">Transmembrane</keyword>
<keyword evidence="1" id="KW-0813">Transport</keyword>
<protein>
    <submittedName>
        <fullName evidence="3">SusC/RagA family TonB-linked outer membrane protein</fullName>
    </submittedName>
</protein>
<dbReference type="NCBIfam" id="TIGR04057">
    <property type="entry name" value="SusC_RagA_signa"/>
    <property type="match status" value="1"/>
</dbReference>
<evidence type="ECO:0000313" key="4">
    <source>
        <dbReference type="Proteomes" id="UP001199750"/>
    </source>
</evidence>
<sequence>MKKNDCSMLLCLWSKVKRWLFLMKLIAFFFLVGLLQVNAEALGQREMVTFPSDVMVLKNVLSEIQKQLKYDIFYSDEELDVNREVILSSKKMILETALKEILNGKYDFELIDKTIVIRPLLQQKDADYVIKGKVLDDKGQPLPGVTIRLDSTNWGTSTNLNGEFEMTLKMSKGHLIFSFIGFKTKRVAFTQGKFLSVTLEEEVTQMDEVVVNGMFTQNKNSYTGSVTTIKSEDILAVSNTNLLKAISILSPGLRIVEDNEAGSDPNHIPEIIIRGTTSIASQGEYGLNTPLIILDGVEISLSQLYDLDIYEIDRIDVLKDASATSIYGEKAANGVIVIERKKVTDRQIRVRYNFVPGFEFPDVKSYDYCNATQKLELERLAGLYNSADGSLDEAYNEKFKRIQRGANTNWIAKPLRNSTSFNHSISMTGRGGGMDYGVTARYSDKRGVMKGDYRNNYGLAFYFSYRLVDRLTITYRADIGKTDTKASPYGSFAEFVKLNPYDTPFNAYGEWNKKLSYDFRNPLYDATTSSFSKTESKNITNNLSVRWDVWKGFYVTCSFNYTLSDAQSDQFVSPEHSSFEKETDPTLRGMYSISNSKGKSWQARLGVTYSKKLSDNGSILTLNVGTNANKRNNSSNSFSGVGFLKGNLTDMSFANSYPATGHPSGAESLNTAVGVYANLNIIFLNRYFVDGAYRVSGSSKFGKDRRFAPFWSVGIGWNAHNESFLANTGLFDIFRIRGSVGYTGSVNFSDYQAITTYKYSQDNNYLIGMGALPLAMGNDRLKWQTTVKYNLGATVEMFGGRLSANFDIYKEDTKDLLLSISTPPSIGVNNVMDNLGETGNWGYEWSVSGLLVRTNDLYWRLGISGHHTENKLKKISNSMKRQNDSAMKETGVAAPKLQLEEGESASAIYAVPSLGIDPATGQEIFIKKDGSYTFSYDVKDKVALGNTIPYLEGAMTTSVGYKGFSISAAMSFTFGGDIYNATRASKVERINPQENVDVRAFTERWKKPGDVVHYTALTDTKTYVHTQRFIEKKNEVALSSLNISYEFKREWVKKIGLNKLRIGIGFSDVLRISTVKYERGTTYPYSKGYNFTISPTF</sequence>
<dbReference type="RefSeq" id="WP_217774209.1">
    <property type="nucleotide sequence ID" value="NZ_JAHONW010000032.1"/>
</dbReference>
<proteinExistence type="inferred from homology"/>
<keyword evidence="1" id="KW-1134">Transmembrane beta strand</keyword>
<dbReference type="EMBL" id="JAKNDN010000036">
    <property type="protein sequence ID" value="MCG4961465.1"/>
    <property type="molecule type" value="Genomic_DNA"/>
</dbReference>
<dbReference type="Pfam" id="PF07715">
    <property type="entry name" value="Plug"/>
    <property type="match status" value="1"/>
</dbReference>
<dbReference type="Pfam" id="PF13715">
    <property type="entry name" value="CarbopepD_reg_2"/>
    <property type="match status" value="1"/>
</dbReference>